<feature type="domain" description="DUF3846" evidence="1">
    <location>
        <begin position="27"/>
        <end position="129"/>
    </location>
</feature>
<evidence type="ECO:0000259" key="1">
    <source>
        <dbReference type="Pfam" id="PF12957"/>
    </source>
</evidence>
<accession>A0A8S5PBK9</accession>
<protein>
    <recommendedName>
        <fullName evidence="1">DUF3846 domain-containing protein</fullName>
    </recommendedName>
</protein>
<name>A0A8S5PBK9_9CAUD</name>
<reference evidence="2" key="1">
    <citation type="journal article" date="2021" name="Proc. Natl. Acad. Sci. U.S.A.">
        <title>A Catalog of Tens of Thousands of Viruses from Human Metagenomes Reveals Hidden Associations with Chronic Diseases.</title>
        <authorList>
            <person name="Tisza M.J."/>
            <person name="Buck C.B."/>
        </authorList>
    </citation>
    <scope>NUCLEOTIDE SEQUENCE</scope>
    <source>
        <strain evidence="2">Ct0UO21</strain>
    </source>
</reference>
<organism evidence="2">
    <name type="scientific">Siphoviridae sp. ct0UO21</name>
    <dbReference type="NCBI Taxonomy" id="2825293"/>
    <lineage>
        <taxon>Viruses</taxon>
        <taxon>Duplodnaviria</taxon>
        <taxon>Heunggongvirae</taxon>
        <taxon>Uroviricota</taxon>
        <taxon>Caudoviricetes</taxon>
    </lineage>
</organism>
<proteinExistence type="predicted"/>
<evidence type="ECO:0000313" key="2">
    <source>
        <dbReference type="EMBL" id="DAE04567.1"/>
    </source>
</evidence>
<dbReference type="InterPro" id="IPR024559">
    <property type="entry name" value="DUF3846"/>
</dbReference>
<dbReference type="Pfam" id="PF12957">
    <property type="entry name" value="DUF3846"/>
    <property type="match status" value="1"/>
</dbReference>
<dbReference type="EMBL" id="BK015390">
    <property type="protein sequence ID" value="DAE04567.1"/>
    <property type="molecule type" value="Genomic_DNA"/>
</dbReference>
<sequence length="160" mass="17929">MKKKITTKKRLFAPCSHCVNECTHQPIQVLIVKPYFRPYGATICPSLRSMQDIVGGYIQVVHDGLLKDDAVIVCNEEGKLIGLPANRALRDSRSKVQDVICGTFMVVGTAGEDFTSLTPRQFADWTDRFLYCEQMIYFDDKIVAVPIADGSAEAEDEKHE</sequence>